<keyword evidence="2" id="KW-0812">Transmembrane</keyword>
<evidence type="ECO:0000313" key="3">
    <source>
        <dbReference type="EMBL" id="BBI99861.1"/>
    </source>
</evidence>
<feature type="compositionally biased region" description="Low complexity" evidence="1">
    <location>
        <begin position="86"/>
        <end position="97"/>
    </location>
</feature>
<dbReference type="KEGG" id="fku:FGKAn22_15540"/>
<gene>
    <name evidence="3" type="ORF">FGKAn22_15540</name>
</gene>
<dbReference type="Proteomes" id="UP001319121">
    <property type="component" value="Chromosome"/>
</dbReference>
<reference evidence="3 4" key="1">
    <citation type="submission" date="2019-03" db="EMBL/GenBank/DDBJ databases">
        <title>Complete genome sequence of Ferrigenium kumadai strain An22, a microaerophilic iron-oxidizing bacterium isolated from a paddy field soil.</title>
        <authorList>
            <person name="Watanabe T."/>
            <person name="Asakawa S."/>
        </authorList>
    </citation>
    <scope>NUCLEOTIDE SEQUENCE [LARGE SCALE GENOMIC DNA]</scope>
    <source>
        <strain evidence="3 4">An22</strain>
    </source>
</reference>
<accession>A0AAN1W0Q2</accession>
<proteinExistence type="predicted"/>
<evidence type="ECO:0000256" key="2">
    <source>
        <dbReference type="SAM" id="Phobius"/>
    </source>
</evidence>
<feature type="transmembrane region" description="Helical" evidence="2">
    <location>
        <begin position="17"/>
        <end position="35"/>
    </location>
</feature>
<evidence type="ECO:0000256" key="1">
    <source>
        <dbReference type="SAM" id="MobiDB-lite"/>
    </source>
</evidence>
<keyword evidence="2" id="KW-0472">Membrane</keyword>
<organism evidence="3 4">
    <name type="scientific">Ferrigenium kumadai</name>
    <dbReference type="NCBI Taxonomy" id="1682490"/>
    <lineage>
        <taxon>Bacteria</taxon>
        <taxon>Pseudomonadati</taxon>
        <taxon>Pseudomonadota</taxon>
        <taxon>Betaproteobacteria</taxon>
        <taxon>Nitrosomonadales</taxon>
        <taxon>Gallionellaceae</taxon>
        <taxon>Ferrigenium</taxon>
    </lineage>
</organism>
<evidence type="ECO:0000313" key="4">
    <source>
        <dbReference type="Proteomes" id="UP001319121"/>
    </source>
</evidence>
<keyword evidence="2" id="KW-1133">Transmembrane helix</keyword>
<dbReference type="RefSeq" id="WP_212785123.1">
    <property type="nucleotide sequence ID" value="NZ_AP019536.1"/>
</dbReference>
<name>A0AAN1W0Q2_9PROT</name>
<keyword evidence="4" id="KW-1185">Reference proteome</keyword>
<dbReference type="EMBL" id="AP019536">
    <property type="protein sequence ID" value="BBI99861.1"/>
    <property type="molecule type" value="Genomic_DNA"/>
</dbReference>
<sequence length="195" mass="21263">MAFLAGELPSRPALRQLAPFIFLSLLLHGALLLVVRPPTNNPIAKPHPLEVYFTLPAVIVPARSADTVPATEPRYHAARTHVARFAGQAGSASPSAAKNTVDQPDFNPQQLIESAKSMARDEARKTEQQLAAQEKKNLNTPLGSLEQYLRQSHKEQRLANGMLKITTEAGSVCFQPVPYFARDQAGLYGIPMTCP</sequence>
<dbReference type="AlphaFoldDB" id="A0AAN1W0Q2"/>
<protein>
    <submittedName>
        <fullName evidence="3">Uncharacterized protein</fullName>
    </submittedName>
</protein>
<feature type="region of interest" description="Disordered" evidence="1">
    <location>
        <begin position="86"/>
        <end position="105"/>
    </location>
</feature>